<evidence type="ECO:0000256" key="1">
    <source>
        <dbReference type="ARBA" id="ARBA00022597"/>
    </source>
</evidence>
<keyword evidence="2" id="KW-1133">Transmembrane helix</keyword>
<dbReference type="InterPro" id="IPR001927">
    <property type="entry name" value="Na/Gal_symport"/>
</dbReference>
<keyword evidence="2" id="KW-0812">Transmembrane</keyword>
<feature type="transmembrane region" description="Helical" evidence="2">
    <location>
        <begin position="86"/>
        <end position="103"/>
    </location>
</feature>
<dbReference type="InterPro" id="IPR036259">
    <property type="entry name" value="MFS_trans_sf"/>
</dbReference>
<dbReference type="PANTHER" id="PTHR11328:SF24">
    <property type="entry name" value="MAJOR FACILITATOR SUPERFAMILY (MFS) PROFILE DOMAIN-CONTAINING PROTEIN"/>
    <property type="match status" value="1"/>
</dbReference>
<dbReference type="Proteomes" id="UP000003987">
    <property type="component" value="Unassembled WGS sequence"/>
</dbReference>
<dbReference type="Pfam" id="PF13347">
    <property type="entry name" value="MFS_2"/>
    <property type="match status" value="1"/>
</dbReference>
<dbReference type="CDD" id="cd17332">
    <property type="entry name" value="MFS_MelB_like"/>
    <property type="match status" value="1"/>
</dbReference>
<feature type="transmembrane region" description="Helical" evidence="2">
    <location>
        <begin position="280"/>
        <end position="298"/>
    </location>
</feature>
<dbReference type="AlphaFoldDB" id="C7XWC4"/>
<keyword evidence="1" id="KW-0762">Sugar transport</keyword>
<dbReference type="PANTHER" id="PTHR11328">
    <property type="entry name" value="MAJOR FACILITATOR SUPERFAMILY DOMAIN-CONTAINING PROTEIN"/>
    <property type="match status" value="1"/>
</dbReference>
<feature type="transmembrane region" description="Helical" evidence="2">
    <location>
        <begin position="339"/>
        <end position="360"/>
    </location>
</feature>
<keyword evidence="4" id="KW-1185">Reference proteome</keyword>
<feature type="transmembrane region" description="Helical" evidence="2">
    <location>
        <begin position="193"/>
        <end position="213"/>
    </location>
</feature>
<accession>C7XWC4</accession>
<feature type="transmembrane region" description="Helical" evidence="2">
    <location>
        <begin position="381"/>
        <end position="401"/>
    </location>
</feature>
<feature type="transmembrane region" description="Helical" evidence="2">
    <location>
        <begin position="115"/>
        <end position="134"/>
    </location>
</feature>
<protein>
    <submittedName>
        <fullName evidence="3">Glycoside/pentoside/hexuronide transporter</fullName>
    </submittedName>
</protein>
<feature type="transmembrane region" description="Helical" evidence="2">
    <location>
        <begin position="20"/>
        <end position="37"/>
    </location>
</feature>
<name>C7XWC4_9LACO</name>
<evidence type="ECO:0000313" key="3">
    <source>
        <dbReference type="EMBL" id="EEU30184.1"/>
    </source>
</evidence>
<dbReference type="GO" id="GO:0008643">
    <property type="term" value="P:carbohydrate transport"/>
    <property type="evidence" value="ECO:0007669"/>
    <property type="project" value="InterPro"/>
</dbReference>
<dbReference type="SUPFAM" id="SSF103473">
    <property type="entry name" value="MFS general substrate transporter"/>
    <property type="match status" value="1"/>
</dbReference>
<feature type="transmembrane region" description="Helical" evidence="2">
    <location>
        <begin position="310"/>
        <end position="327"/>
    </location>
</feature>
<organism evidence="3 4">
    <name type="scientific">Limosilactobacillus coleohominis 101-4-CHN</name>
    <dbReference type="NCBI Taxonomy" id="575594"/>
    <lineage>
        <taxon>Bacteria</taxon>
        <taxon>Bacillati</taxon>
        <taxon>Bacillota</taxon>
        <taxon>Bacilli</taxon>
        <taxon>Lactobacillales</taxon>
        <taxon>Lactobacillaceae</taxon>
        <taxon>Limosilactobacillus</taxon>
    </lineage>
</organism>
<dbReference type="HOGENOM" id="CLU_027408_1_0_9"/>
<feature type="transmembrane region" description="Helical" evidence="2">
    <location>
        <begin position="421"/>
        <end position="443"/>
    </location>
</feature>
<dbReference type="RefSeq" id="WP_006917058.1">
    <property type="nucleotide sequence ID" value="NZ_GG698804.1"/>
</dbReference>
<feature type="transmembrane region" description="Helical" evidence="2">
    <location>
        <begin position="49"/>
        <end position="66"/>
    </location>
</feature>
<keyword evidence="1" id="KW-0813">Transport</keyword>
<evidence type="ECO:0000256" key="2">
    <source>
        <dbReference type="SAM" id="Phobius"/>
    </source>
</evidence>
<dbReference type="GO" id="GO:0015293">
    <property type="term" value="F:symporter activity"/>
    <property type="evidence" value="ECO:0007669"/>
    <property type="project" value="InterPro"/>
</dbReference>
<dbReference type="OrthoDB" id="9764596at2"/>
<dbReference type="eggNOG" id="COG2211">
    <property type="taxonomic scope" value="Bacteria"/>
</dbReference>
<dbReference type="EMBL" id="GG698804">
    <property type="protein sequence ID" value="EEU30184.1"/>
    <property type="molecule type" value="Genomic_DNA"/>
</dbReference>
<dbReference type="GO" id="GO:0006814">
    <property type="term" value="P:sodium ion transport"/>
    <property type="evidence" value="ECO:0007669"/>
    <property type="project" value="InterPro"/>
</dbReference>
<reference evidence="3 4" key="1">
    <citation type="submission" date="2009-06" db="EMBL/GenBank/DDBJ databases">
        <title>The Genome Sequence of Lactobacillus coleohominis strain 101-4-CHN.</title>
        <authorList>
            <consortium name="The Broad Institute Genome Sequencing Platform"/>
            <person name="Ward D."/>
            <person name="Young S.K."/>
            <person name="Zeng Q."/>
            <person name="Koehrsen M."/>
            <person name="Alvarado L."/>
            <person name="Berlin A."/>
            <person name="Borenstein D."/>
            <person name="Chen Z."/>
            <person name="Engels R."/>
            <person name="Freedman E."/>
            <person name="Gellesch M."/>
            <person name="Goldberg J."/>
            <person name="Griggs A."/>
            <person name="Gujja S."/>
            <person name="Heiman D."/>
            <person name="Hepburn T."/>
            <person name="Howarth C."/>
            <person name="Jen D."/>
            <person name="Larson L."/>
            <person name="Lewis B."/>
            <person name="Mehta T."/>
            <person name="Park D."/>
            <person name="Pearson M."/>
            <person name="Roberts A."/>
            <person name="Saif S."/>
            <person name="Shea T."/>
            <person name="Shenoy N."/>
            <person name="Sisk P."/>
            <person name="Stolte C."/>
            <person name="Sykes S."/>
            <person name="Walk T."/>
            <person name="White J."/>
            <person name="Yandava C."/>
            <person name="Liu Y."/>
            <person name="Xu Q."/>
            <person name="Lander E."/>
            <person name="Nusbaum C."/>
            <person name="Galagan J."/>
            <person name="Birren B."/>
        </authorList>
    </citation>
    <scope>NUCLEOTIDE SEQUENCE [LARGE SCALE GENOMIC DNA]</scope>
    <source>
        <strain evidence="3 4">101-4-CHN</strain>
    </source>
</reference>
<proteinExistence type="predicted"/>
<gene>
    <name evidence="3" type="primary">gph</name>
    <name evidence="3" type="ORF">HMPREF0501_01189</name>
</gene>
<dbReference type="NCBIfam" id="TIGR00792">
    <property type="entry name" value="gph"/>
    <property type="match status" value="1"/>
</dbReference>
<evidence type="ECO:0000313" key="4">
    <source>
        <dbReference type="Proteomes" id="UP000003987"/>
    </source>
</evidence>
<dbReference type="Gene3D" id="1.20.1250.20">
    <property type="entry name" value="MFS general substrate transporter like domains"/>
    <property type="match status" value="1"/>
</dbReference>
<feature type="transmembrane region" description="Helical" evidence="2">
    <location>
        <begin position="245"/>
        <end position="268"/>
    </location>
</feature>
<dbReference type="STRING" id="575594.HMPREF0501_01189"/>
<sequence length="470" mass="51993">MSKWKNIICYGLGAFGHDSFYGILNTYMLMFITSLMFSNGSKSYTTKMVAIVTMILMVIRIIELILDPFIGSMIDKTDSKWGKYRPWIFGTGLILGIGSPFLFTTMGGMSTSNGGLFLVLFTILFLALYLVYAFKDVSFWGLLPAMSLSSDDRGFTATGARIGSTLGGNIITVVYASLLTFFSDSKNFTVHGWFMFALTIGIVELIGSCFAAFGTKEKDSVVTEQNAEKITLKQVFHTLFHNDQLLWMSLSYIIYCLGTSTTNNFLLYYFRYVLNAQSSWALVGWVGMVTGFISIISYPTLAKYFGRRKIMVGALCVELIAFVIFSFTQTVTMTLVAQVLYTLANPLVFMVLLLTIADCVEYGQWKTGHRSEAATSAVRPMLDKFCGAVTTGLTGIIAGLAGMTGNATATAASISTHDILIFKSFCFYIPFFCILIGMIIFIAKVQLDEKMHKDIVDKIAQNIKAEDSNN</sequence>
<dbReference type="InterPro" id="IPR039672">
    <property type="entry name" value="MFS_2"/>
</dbReference>
<keyword evidence="2" id="KW-0472">Membrane</keyword>
<dbReference type="GO" id="GO:0005886">
    <property type="term" value="C:plasma membrane"/>
    <property type="evidence" value="ECO:0007669"/>
    <property type="project" value="TreeGrafter"/>
</dbReference>